<gene>
    <name evidence="3" type="ORF">IAC94_05660</name>
</gene>
<name>A0A9D1E1H6_9BACT</name>
<protein>
    <submittedName>
        <fullName evidence="3">PorT family protein</fullName>
    </submittedName>
</protein>
<feature type="domain" description="Outer membrane protein beta-barrel" evidence="2">
    <location>
        <begin position="21"/>
        <end position="190"/>
    </location>
</feature>
<feature type="chain" id="PRO_5038570436" evidence="1">
    <location>
        <begin position="22"/>
        <end position="219"/>
    </location>
</feature>
<keyword evidence="1" id="KW-0732">Signal</keyword>
<dbReference type="Proteomes" id="UP000886744">
    <property type="component" value="Unassembled WGS sequence"/>
</dbReference>
<organism evidence="3 4">
    <name type="scientific">Candidatus Coprenecus avistercoris</name>
    <dbReference type="NCBI Taxonomy" id="2840730"/>
    <lineage>
        <taxon>Bacteria</taxon>
        <taxon>Pseudomonadati</taxon>
        <taxon>Bacteroidota</taxon>
        <taxon>Bacteroidia</taxon>
        <taxon>Bacteroidales</taxon>
        <taxon>Rikenellaceae</taxon>
        <taxon>Rikenellaceae incertae sedis</taxon>
        <taxon>Candidatus Coprenecus</taxon>
    </lineage>
</organism>
<sequence>MKKIFSILTLALLIAAVPANAQPGKDFFNLGVKAGLNFSNMSGMDDAFESGFLKTYTGFNAGLVFNFNLPLGFEINPELQYVQSGFRADGGTILGQSLDSRFVSGALRVPINVQWGFRFLNIIKPYVVVSPYVGAVMFGNGSILGVDLDKETVNQFLNRFQYGIGVGAGIYVWRFQVSFKWNWDLNPVFEDEFEIRGARVDFDSDSRFSGGELSLAFFF</sequence>
<evidence type="ECO:0000259" key="2">
    <source>
        <dbReference type="Pfam" id="PF13568"/>
    </source>
</evidence>
<evidence type="ECO:0000313" key="3">
    <source>
        <dbReference type="EMBL" id="HIR62990.1"/>
    </source>
</evidence>
<evidence type="ECO:0000256" key="1">
    <source>
        <dbReference type="SAM" id="SignalP"/>
    </source>
</evidence>
<dbReference type="Pfam" id="PF13568">
    <property type="entry name" value="OMP_b-brl_2"/>
    <property type="match status" value="1"/>
</dbReference>
<dbReference type="InterPro" id="IPR025665">
    <property type="entry name" value="Beta-barrel_OMP_2"/>
</dbReference>
<comment type="caution">
    <text evidence="3">The sequence shown here is derived from an EMBL/GenBank/DDBJ whole genome shotgun (WGS) entry which is preliminary data.</text>
</comment>
<proteinExistence type="predicted"/>
<accession>A0A9D1E1H6</accession>
<feature type="signal peptide" evidence="1">
    <location>
        <begin position="1"/>
        <end position="21"/>
    </location>
</feature>
<evidence type="ECO:0000313" key="4">
    <source>
        <dbReference type="Proteomes" id="UP000886744"/>
    </source>
</evidence>
<dbReference type="EMBL" id="DVHI01000071">
    <property type="protein sequence ID" value="HIR62990.1"/>
    <property type="molecule type" value="Genomic_DNA"/>
</dbReference>
<dbReference type="AlphaFoldDB" id="A0A9D1E1H6"/>
<reference evidence="3" key="1">
    <citation type="submission" date="2020-10" db="EMBL/GenBank/DDBJ databases">
        <authorList>
            <person name="Gilroy R."/>
        </authorList>
    </citation>
    <scope>NUCLEOTIDE SEQUENCE</scope>
    <source>
        <strain evidence="3">ChiHjej13B12-12457</strain>
    </source>
</reference>
<reference evidence="3" key="2">
    <citation type="journal article" date="2021" name="PeerJ">
        <title>Extensive microbial diversity within the chicken gut microbiome revealed by metagenomics and culture.</title>
        <authorList>
            <person name="Gilroy R."/>
            <person name="Ravi A."/>
            <person name="Getino M."/>
            <person name="Pursley I."/>
            <person name="Horton D.L."/>
            <person name="Alikhan N.F."/>
            <person name="Baker D."/>
            <person name="Gharbi K."/>
            <person name="Hall N."/>
            <person name="Watson M."/>
            <person name="Adriaenssens E.M."/>
            <person name="Foster-Nyarko E."/>
            <person name="Jarju S."/>
            <person name="Secka A."/>
            <person name="Antonio M."/>
            <person name="Oren A."/>
            <person name="Chaudhuri R.R."/>
            <person name="La Ragione R."/>
            <person name="Hildebrand F."/>
            <person name="Pallen M.J."/>
        </authorList>
    </citation>
    <scope>NUCLEOTIDE SEQUENCE</scope>
    <source>
        <strain evidence="3">ChiHjej13B12-12457</strain>
    </source>
</reference>